<dbReference type="EnsemblMetazoa" id="XM_038196291.1">
    <property type="protein sequence ID" value="XP_038052219.1"/>
    <property type="gene ID" value="LOC119724957"/>
</dbReference>
<keyword evidence="2" id="KW-1185">Reference proteome</keyword>
<evidence type="ECO:0000313" key="2">
    <source>
        <dbReference type="Proteomes" id="UP000887568"/>
    </source>
</evidence>
<dbReference type="InterPro" id="IPR053259">
    <property type="entry name" value="Golvesin-related_Golgi"/>
</dbReference>
<dbReference type="Gene3D" id="3.40.50.300">
    <property type="entry name" value="P-loop containing nucleotide triphosphate hydrolases"/>
    <property type="match status" value="1"/>
</dbReference>
<name>A0A913ZLL2_PATMI</name>
<dbReference type="InterPro" id="IPR027417">
    <property type="entry name" value="P-loop_NTPase"/>
</dbReference>
<protein>
    <submittedName>
        <fullName evidence="1">Uncharacterized protein</fullName>
    </submittedName>
</protein>
<dbReference type="OMA" id="TDRELGH"/>
<reference evidence="1" key="1">
    <citation type="submission" date="2022-11" db="UniProtKB">
        <authorList>
            <consortium name="EnsemblMetazoa"/>
        </authorList>
    </citation>
    <scope>IDENTIFICATION</scope>
</reference>
<dbReference type="Proteomes" id="UP000887568">
    <property type="component" value="Unplaced"/>
</dbReference>
<proteinExistence type="predicted"/>
<dbReference type="RefSeq" id="XP_038052219.1">
    <property type="nucleotide sequence ID" value="XM_038196291.1"/>
</dbReference>
<dbReference type="AlphaFoldDB" id="A0A913ZLL2"/>
<dbReference type="PANTHER" id="PTHR32301">
    <property type="entry name" value="COUNTIN RECEPTOR CNR3-RELATED"/>
    <property type="match status" value="1"/>
</dbReference>
<accession>A0A913ZLL2</accession>
<sequence length="489" mass="55634">MTTTRKAVLMAAFKLVCRRVIRQPLKMLCLLVILLGVLHLCLRKRERAAGWEHAAHGPGSHGLPAAVGVGRGIVDEIRVPDMPHGRSELGTLTSNHPATQQDCSNTKMFPSVPGCIIRGLNFSRNENSKNIFHLQKFGSLSTRKSPAPFPWPKRENYASNYFLTVNNTPTKANSSSTPTDSALVFLHHNKAAGTTAKECLRQVVKATDRELGHVLSNEGRLNLMSNFRKLRRRGKRIPDTFFGGYAFGVCDELHRPCSYFTVLRDPYKRTLSSHSYCQKARTDQLCTALRAEKVSLREWALHQGSFFFRQLVFHPEFCSDQTKWIPFVDLVGEPHEFDGPETLEGATCWFRQKLIMSLTLNRTQHDAVLQYCLDNLERWFKVIMLVDEFDLSLAMMEHAYKLPFHELCSGSRVNIGSYDKQRNATDSLRRNSANSSIPDTVLNQLRELEADPEVRDALRADVMIYRKGVEIFEKQKDTFMKMNRVGTVD</sequence>
<dbReference type="GeneID" id="119724957"/>
<organism evidence="1 2">
    <name type="scientific">Patiria miniata</name>
    <name type="common">Bat star</name>
    <name type="synonym">Asterina miniata</name>
    <dbReference type="NCBI Taxonomy" id="46514"/>
    <lineage>
        <taxon>Eukaryota</taxon>
        <taxon>Metazoa</taxon>
        <taxon>Echinodermata</taxon>
        <taxon>Eleutherozoa</taxon>
        <taxon>Asterozoa</taxon>
        <taxon>Asteroidea</taxon>
        <taxon>Valvatacea</taxon>
        <taxon>Valvatida</taxon>
        <taxon>Asterinidae</taxon>
        <taxon>Patiria</taxon>
    </lineage>
</organism>
<dbReference type="PANTHER" id="PTHR32301:SF6">
    <property type="entry name" value="GOLVESIN-RELATED"/>
    <property type="match status" value="1"/>
</dbReference>
<evidence type="ECO:0000313" key="1">
    <source>
        <dbReference type="EnsemblMetazoa" id="XP_038052219.1"/>
    </source>
</evidence>
<dbReference type="OrthoDB" id="10010208at2759"/>